<dbReference type="EMBL" id="JACCJZ010000008">
    <property type="protein sequence ID" value="NYZ61731.1"/>
    <property type="molecule type" value="Genomic_DNA"/>
</dbReference>
<protein>
    <submittedName>
        <fullName evidence="1">DUF1203 domain-containing protein</fullName>
    </submittedName>
</protein>
<gene>
    <name evidence="1" type="ORF">H0E82_02990</name>
</gene>
<organism evidence="1 2">
    <name type="scientific">Luteimonas deserti</name>
    <dbReference type="NCBI Taxonomy" id="2752306"/>
    <lineage>
        <taxon>Bacteria</taxon>
        <taxon>Pseudomonadati</taxon>
        <taxon>Pseudomonadota</taxon>
        <taxon>Gammaproteobacteria</taxon>
        <taxon>Lysobacterales</taxon>
        <taxon>Lysobacteraceae</taxon>
        <taxon>Luteimonas</taxon>
    </lineage>
</organism>
<evidence type="ECO:0000313" key="1">
    <source>
        <dbReference type="EMBL" id="NYZ61731.1"/>
    </source>
</evidence>
<sequence length="34" mass="3744">MSPRSARMFDAPAVACVQLHDARRGCFFCTATRA</sequence>
<name>A0A7Z0TTE7_9GAMM</name>
<evidence type="ECO:0000313" key="2">
    <source>
        <dbReference type="Proteomes" id="UP000589896"/>
    </source>
</evidence>
<dbReference type="Proteomes" id="UP000589896">
    <property type="component" value="Unassembled WGS sequence"/>
</dbReference>
<keyword evidence="2" id="KW-1185">Reference proteome</keyword>
<reference evidence="1 2" key="1">
    <citation type="submission" date="2020-07" db="EMBL/GenBank/DDBJ databases">
        <title>isolation of Luteimonas sp. SJ-16.</title>
        <authorList>
            <person name="Huang X.-X."/>
            <person name="Xu L."/>
            <person name="Sun J.-Q."/>
        </authorList>
    </citation>
    <scope>NUCLEOTIDE SEQUENCE [LARGE SCALE GENOMIC DNA]</scope>
    <source>
        <strain evidence="1 2">SJ-16</strain>
    </source>
</reference>
<comment type="caution">
    <text evidence="1">The sequence shown here is derived from an EMBL/GenBank/DDBJ whole genome shotgun (WGS) entry which is preliminary data.</text>
</comment>
<proteinExistence type="predicted"/>
<accession>A0A7Z0TTE7</accession>
<dbReference type="AlphaFoldDB" id="A0A7Z0TTE7"/>